<dbReference type="PANTHER" id="PTHR42721:SF3">
    <property type="entry name" value="BETA-D-XYLOSIDASE 5-RELATED"/>
    <property type="match status" value="1"/>
</dbReference>
<keyword evidence="2 4" id="KW-0732">Signal</keyword>
<feature type="chain" id="PRO_5046289964" evidence="4">
    <location>
        <begin position="21"/>
        <end position="1284"/>
    </location>
</feature>
<organism evidence="6 7">
    <name type="scientific">Mucilaginibacter jinjuensis</name>
    <dbReference type="NCBI Taxonomy" id="1176721"/>
    <lineage>
        <taxon>Bacteria</taxon>
        <taxon>Pseudomonadati</taxon>
        <taxon>Bacteroidota</taxon>
        <taxon>Sphingobacteriia</taxon>
        <taxon>Sphingobacteriales</taxon>
        <taxon>Sphingobacteriaceae</taxon>
        <taxon>Mucilaginibacter</taxon>
    </lineage>
</organism>
<dbReference type="SUPFAM" id="SSF49899">
    <property type="entry name" value="Concanavalin A-like lectins/glucanases"/>
    <property type="match status" value="1"/>
</dbReference>
<dbReference type="Pfam" id="PF01915">
    <property type="entry name" value="Glyco_hydro_3_C"/>
    <property type="match status" value="1"/>
</dbReference>
<accession>A0ABY7T3Y1</accession>
<gene>
    <name evidence="6" type="ORF">PQO05_16930</name>
</gene>
<dbReference type="PRINTS" id="PR00133">
    <property type="entry name" value="GLHYDRLASE3"/>
</dbReference>
<dbReference type="PANTHER" id="PTHR42721">
    <property type="entry name" value="SUGAR HYDROLASE-RELATED"/>
    <property type="match status" value="1"/>
</dbReference>
<dbReference type="InterPro" id="IPR036881">
    <property type="entry name" value="Glyco_hydro_3_C_sf"/>
</dbReference>
<dbReference type="Pfam" id="PF00933">
    <property type="entry name" value="Glyco_hydro_3"/>
    <property type="match status" value="1"/>
</dbReference>
<comment type="similarity">
    <text evidence="1">Belongs to the glycosyl hydrolase 3 family.</text>
</comment>
<keyword evidence="3 6" id="KW-0378">Hydrolase</keyword>
<dbReference type="EMBL" id="CP117167">
    <property type="protein sequence ID" value="WCT10422.1"/>
    <property type="molecule type" value="Genomic_DNA"/>
</dbReference>
<sequence length="1284" mass="139533">MNKTKYTLLVTAVLYVNAIAAMHHVNKKAAHLHADTTGCNCDVDKQIELAAKTKGNKKPISTVSKTKTDAAIPKYLDPKVPIEERITDLLPRLTLEEKVVELSDSWGSKAIPRLKIPAMLKTEGLHGQSYSTGATIYPQPIAMASTFNTDLVNKIGIATAVESKAANLRVTWSPVLDVARDARWGRVEETYGEDPYLVSRMGVAWINGFQSLGMLAVPKHFAGHGEPLGGRDSHDVGLSDRMMRNIHLVPFRAAVEEAHVGGVMAAYSTWNAVPDNGSTELLQKILREEWGFDGMVVSDCSGPENFLYKQSTVSNLEEACREAIRAGVDIECGSAFKKALKQAVQDGYLKESELDNNLRRVFRAKFKLGLFENAGSPDMVWDKLPAYNTPEHQALAREVAVQGSVLLKNDRQLLPLKKDIKTIAVIGPNADIAQIGDYSAKPEANQLVTVLQGIKSHVSVGTKVLYAHGCDVLSADTSGFAEAKQMAAQADAVVLVVGDQSVRENIHDASKPTTGENVDGATLEIPGVQRRLIKAIQATGKPVVLVLVNGKPFTLSWEAENIPAILETWYPGEEGGNATADLIFGDRNPSGKLPMTFPRHVGQLPLTYDYMPSGRNYNYYDMPFAPLFRFGYGLSYTTFKYSNLVITPKKDDPGFVSISVDIQNTGDRDGNEAVQLYVTDMVTSVITPVIQLKGVKKVSLKKGETQTVNFELTPYQLSILNPGMDRVLESGKFRVHIGSASPEFPGGNTDQKQKIGFKDATEGISGEFNIDKNYKANFSYQLKIPTTAHAGESFPVTVTVKNEGNLLDIADLKIYGENLIDTHRFEIAAGQTKSFTFNITLYHSGQQNVNVVLGSKITSGSIQVLKSPARLQLTNARTVIGNDGVLHYKALATNVGSEPYQNTLTIAADGKEVARQSLTLSPGEHRDVNIDYAFPHSGAFQLKVGSDAPQQIIVPGGVSLGLKDPLVYLNFDNATDGGVRNEVTGTILPVKGKPEYANGKQGKGFYTADKKTFINAGSLDLYRKPFTLATWVNIDALEDGQAMLFGGQAPMGADIDVSGTNLAAGIFNKQLFSSFLDRDVKGKAQTETGKWVHVAYTYNPDKEQGSLYINGKLDQQGAQKPYAGPLEMIGGAQRFNHGKYTMDDVLITRSCLPESSIKLLADEGINAFQKGEITTDWRDLTAMLVNLKASANIPLNSNIKVTVEVGDKSGNSIDSKTIDLKSGEQSIPLNGIKPGAKVKLKVTFTATKLGVIPTLQTVSLDAIRWSTTDEWQKGSHSESLKIGL</sequence>
<evidence type="ECO:0000259" key="5">
    <source>
        <dbReference type="SMART" id="SM01217"/>
    </source>
</evidence>
<feature type="domain" description="Fibronectin type III-like" evidence="5">
    <location>
        <begin position="672"/>
        <end position="741"/>
    </location>
</feature>
<dbReference type="InterPro" id="IPR002772">
    <property type="entry name" value="Glyco_hydro_3_C"/>
</dbReference>
<dbReference type="SUPFAM" id="SSF51445">
    <property type="entry name" value="(Trans)glycosidases"/>
    <property type="match status" value="1"/>
</dbReference>
<reference evidence="6 7" key="1">
    <citation type="submission" date="2023-02" db="EMBL/GenBank/DDBJ databases">
        <title>Genome sequence of Mucilaginibacter jinjuensis strain KACC 16571.</title>
        <authorList>
            <person name="Kim S."/>
            <person name="Heo J."/>
            <person name="Kwon S.-W."/>
        </authorList>
    </citation>
    <scope>NUCLEOTIDE SEQUENCE [LARGE SCALE GENOMIC DNA]</scope>
    <source>
        <strain evidence="6 7">KACC 16571</strain>
    </source>
</reference>
<name>A0ABY7T3Y1_9SPHI</name>
<dbReference type="InterPro" id="IPR026891">
    <property type="entry name" value="Fn3-like"/>
</dbReference>
<dbReference type="Pfam" id="PF14310">
    <property type="entry name" value="Fn3-like"/>
    <property type="match status" value="1"/>
</dbReference>
<dbReference type="SUPFAM" id="SSF52279">
    <property type="entry name" value="Beta-D-glucan exohydrolase, C-terminal domain"/>
    <property type="match status" value="1"/>
</dbReference>
<evidence type="ECO:0000256" key="1">
    <source>
        <dbReference type="ARBA" id="ARBA00005336"/>
    </source>
</evidence>
<dbReference type="Proteomes" id="UP001216139">
    <property type="component" value="Chromosome"/>
</dbReference>
<dbReference type="InterPro" id="IPR001764">
    <property type="entry name" value="Glyco_hydro_3_N"/>
</dbReference>
<evidence type="ECO:0000256" key="4">
    <source>
        <dbReference type="SAM" id="SignalP"/>
    </source>
</evidence>
<dbReference type="InterPro" id="IPR017853">
    <property type="entry name" value="GH"/>
</dbReference>
<evidence type="ECO:0000313" key="7">
    <source>
        <dbReference type="Proteomes" id="UP001216139"/>
    </source>
</evidence>
<dbReference type="InterPro" id="IPR044993">
    <property type="entry name" value="BXL"/>
</dbReference>
<keyword evidence="7" id="KW-1185">Reference proteome</keyword>
<dbReference type="InterPro" id="IPR013320">
    <property type="entry name" value="ConA-like_dom_sf"/>
</dbReference>
<dbReference type="Gene3D" id="2.60.120.200">
    <property type="match status" value="1"/>
</dbReference>
<dbReference type="GO" id="GO:0016787">
    <property type="term" value="F:hydrolase activity"/>
    <property type="evidence" value="ECO:0007669"/>
    <property type="project" value="UniProtKB-KW"/>
</dbReference>
<proteinExistence type="inferred from homology"/>
<dbReference type="Gene3D" id="3.20.20.300">
    <property type="entry name" value="Glycoside hydrolase, family 3, N-terminal domain"/>
    <property type="match status" value="1"/>
</dbReference>
<protein>
    <submittedName>
        <fullName evidence="6">Glycoside hydrolase family 3 N-terminal domain-containing protein</fullName>
    </submittedName>
</protein>
<dbReference type="RefSeq" id="WP_273628610.1">
    <property type="nucleotide sequence ID" value="NZ_CP117167.1"/>
</dbReference>
<dbReference type="SMART" id="SM01217">
    <property type="entry name" value="Fn3_like"/>
    <property type="match status" value="1"/>
</dbReference>
<dbReference type="InterPro" id="IPR013783">
    <property type="entry name" value="Ig-like_fold"/>
</dbReference>
<evidence type="ECO:0000313" key="6">
    <source>
        <dbReference type="EMBL" id="WCT10422.1"/>
    </source>
</evidence>
<evidence type="ECO:0000256" key="3">
    <source>
        <dbReference type="ARBA" id="ARBA00022801"/>
    </source>
</evidence>
<dbReference type="Gene3D" id="2.60.40.10">
    <property type="entry name" value="Immunoglobulins"/>
    <property type="match status" value="2"/>
</dbReference>
<dbReference type="InterPro" id="IPR036962">
    <property type="entry name" value="Glyco_hydro_3_N_sf"/>
</dbReference>
<dbReference type="Gene3D" id="3.40.50.1700">
    <property type="entry name" value="Glycoside hydrolase family 3 C-terminal domain"/>
    <property type="match status" value="1"/>
</dbReference>
<dbReference type="Pfam" id="PF13385">
    <property type="entry name" value="Laminin_G_3"/>
    <property type="match status" value="1"/>
</dbReference>
<evidence type="ECO:0000256" key="2">
    <source>
        <dbReference type="ARBA" id="ARBA00022729"/>
    </source>
</evidence>
<feature type="signal peptide" evidence="4">
    <location>
        <begin position="1"/>
        <end position="20"/>
    </location>
</feature>